<dbReference type="Proteomes" id="UP000249516">
    <property type="component" value="Unassembled WGS sequence"/>
</dbReference>
<proteinExistence type="predicted"/>
<evidence type="ECO:0000313" key="2">
    <source>
        <dbReference type="Proteomes" id="UP000249516"/>
    </source>
</evidence>
<name>A0A495A8T7_9MICC</name>
<keyword evidence="2" id="KW-1185">Reference proteome</keyword>
<organism evidence="1 2">
    <name type="scientific">Kocuria tytonis</name>
    <dbReference type="NCBI Taxonomy" id="2054280"/>
    <lineage>
        <taxon>Bacteria</taxon>
        <taxon>Bacillati</taxon>
        <taxon>Actinomycetota</taxon>
        <taxon>Actinomycetes</taxon>
        <taxon>Micrococcales</taxon>
        <taxon>Micrococcaceae</taxon>
        <taxon>Kocuria</taxon>
    </lineage>
</organism>
<comment type="caution">
    <text evidence="1">The sequence shown here is derived from an EMBL/GenBank/DDBJ whole genome shotgun (WGS) entry which is preliminary data.</text>
</comment>
<reference evidence="1 2" key="1">
    <citation type="submission" date="2018-10" db="EMBL/GenBank/DDBJ databases">
        <title>Kocuria tytouropygialis sp. nov., isolated from the uropygial gland of an American barn owl (Tyto furcata).</title>
        <authorList>
            <person name="Braun M.S."/>
            <person name="Wang E."/>
            <person name="Zimmermann S."/>
            <person name="Wagner H."/>
            <person name="Wink M."/>
        </authorList>
    </citation>
    <scope>NUCLEOTIDE SEQUENCE [LARGE SCALE GENOMIC DNA]</scope>
    <source>
        <strain evidence="1 2">442</strain>
    </source>
</reference>
<protein>
    <recommendedName>
        <fullName evidence="3">Asparagine synthetase domain-containing protein</fullName>
    </recommendedName>
</protein>
<dbReference type="AlphaFoldDB" id="A0A495A8T7"/>
<dbReference type="OrthoDB" id="4877179at2"/>
<gene>
    <name evidence="1" type="ORF">C1C97_001710</name>
</gene>
<evidence type="ECO:0008006" key="3">
    <source>
        <dbReference type="Google" id="ProtNLM"/>
    </source>
</evidence>
<evidence type="ECO:0000313" key="1">
    <source>
        <dbReference type="EMBL" id="RKQ36417.1"/>
    </source>
</evidence>
<dbReference type="EMBL" id="PNJG02000001">
    <property type="protein sequence ID" value="RKQ36417.1"/>
    <property type="molecule type" value="Genomic_DNA"/>
</dbReference>
<accession>A0A495A8T7</accession>
<dbReference type="RefSeq" id="WP_121029809.1">
    <property type="nucleotide sequence ID" value="NZ_PNJG02000001.1"/>
</dbReference>
<sequence>MANYLAVFTHRRSFPDVAEHLVTLNHGSPGERHDEVLANGWALTWLSHRAAADVVDDSSLFTGVAIDDDRERFYFGACGWRDRGRSMGGTELPGCHLRIRWDQSAVTILGDLYRSMPIFVTAVPGAVMVSDSAYTLLHLRRRLGWPVTADTTVAASLVWANSMSAQLLGARTLVREISYVPVSSHLQLSLESPGSVHRTVHTPVRDHFAVSSTDYREEIRSAATRIASVVHSVASMGEEFARLSLSGGKDSRICLAAALLSPVGREQALFTCTNAHEQHRLDHQVVSTLAEEFGFTLGPKKPVTDPAALLRRFPRPMGMWFMDQALSYFPLKLQSYALRTPGPFSIAGFGSELYKGSYGLRTLEAVVTSIARSRPDVARAVEEVAGESLQDAGISTSEHLSAEWHYLLFRNALHGGRFVPATKLGLRPLQQTNLVALSKLAPEQRPELLSDPRDIPEDLLALLSPALASRPFDRAEKNRSAEQVTSRLRALGGPVSWHEVSTYTLHGLAEDVHGGPLRSLENMVSADMPTGRLVRENLVPWVDRAASIIAEDGSLPDWVELAEQARTTVRDTTIPLGHARGDLGRVLSVAEVLA</sequence>